<reference evidence="1" key="1">
    <citation type="submission" date="2023-07" db="EMBL/GenBank/DDBJ databases">
        <title>Genomic Encyclopedia of Type Strains, Phase IV (KMG-IV): sequencing the most valuable type-strain genomes for metagenomic binning, comparative biology and taxonomic classification.</title>
        <authorList>
            <person name="Goeker M."/>
        </authorList>
    </citation>
    <scope>NUCLEOTIDE SEQUENCE [LARGE SCALE GENOMIC DNA]</scope>
    <source>
        <strain evidence="1">DSM 21204</strain>
    </source>
</reference>
<evidence type="ECO:0000313" key="2">
    <source>
        <dbReference type="Proteomes" id="UP001240643"/>
    </source>
</evidence>
<dbReference type="Proteomes" id="UP001240643">
    <property type="component" value="Unassembled WGS sequence"/>
</dbReference>
<comment type="caution">
    <text evidence="1">The sequence shown here is derived from an EMBL/GenBank/DDBJ whole genome shotgun (WGS) entry which is preliminary data.</text>
</comment>
<gene>
    <name evidence="1" type="ORF">J2Z62_000466</name>
</gene>
<dbReference type="RefSeq" id="WP_256547281.1">
    <property type="nucleotide sequence ID" value="NZ_CP101809.1"/>
</dbReference>
<sequence>MLKAFVIQFDEVFAHLKNYRTAAWKQTFAQIDPNFPISQALMQNLLKLKNSSDKIIFWSDFAAKCRIDYPQIKAVKAVELVKLYDRVLLQILNEQLSDDCLDPHLLSELSRLNKMFDVICYVLNFSELSNLIWTKLKIGKNYPFIHRAFAEPQLKSLNFVENQVIKMDQQQLLDWMSSKKIRPNEIIVIAKKIDLIKTVSAINCYVVGVDNACCRSYCELDFETSRETIDLDQVCFGYHAKN</sequence>
<evidence type="ECO:0000313" key="1">
    <source>
        <dbReference type="EMBL" id="MDQ0514028.1"/>
    </source>
</evidence>
<dbReference type="EMBL" id="JAUSWO010000001">
    <property type="protein sequence ID" value="MDQ0514028.1"/>
    <property type="molecule type" value="Genomic_DNA"/>
</dbReference>
<accession>A0ABU0LZ92</accession>
<keyword evidence="2" id="KW-1185">Reference proteome</keyword>
<protein>
    <submittedName>
        <fullName evidence="1">Uncharacterized protein</fullName>
    </submittedName>
</protein>
<organism evidence="1 2">
    <name type="scientific">Mycoplasmoides fastidiosum</name>
    <dbReference type="NCBI Taxonomy" id="92758"/>
    <lineage>
        <taxon>Bacteria</taxon>
        <taxon>Bacillati</taxon>
        <taxon>Mycoplasmatota</taxon>
        <taxon>Mycoplasmoidales</taxon>
        <taxon>Mycoplasmoidaceae</taxon>
        <taxon>Mycoplasmoides</taxon>
    </lineage>
</organism>
<name>A0ABU0LZ92_9BACT</name>
<proteinExistence type="predicted"/>